<name>A0A6P5M976_PHACI</name>
<dbReference type="RefSeq" id="XP_020864756.1">
    <property type="nucleotide sequence ID" value="XM_021009097.1"/>
</dbReference>
<dbReference type="GO" id="GO:0007193">
    <property type="term" value="P:adenylate cyclase-inhibiting G protein-coupled receptor signaling pathway"/>
    <property type="evidence" value="ECO:0007669"/>
    <property type="project" value="TreeGrafter"/>
</dbReference>
<evidence type="ECO:0000256" key="5">
    <source>
        <dbReference type="ARBA" id="ARBA00023157"/>
    </source>
</evidence>
<sequence length="123" mass="13601">MSHLLSLFLLVLLPARGCSREEPQKLCAHNFIRALVWVCGGPRWASPEGRQSTSGDLPSSHPSLRRNTSVAAKETLPWNGTRHQHRREPGRGTGVEAWPACRCRETGQSPSLEKSPQPSQTLL</sequence>
<dbReference type="InterPro" id="IPR036438">
    <property type="entry name" value="Insulin-like_sf"/>
</dbReference>
<accession>A0A6P5M976</accession>
<dbReference type="GO" id="GO:0001664">
    <property type="term" value="F:G protein-coupled receptor binding"/>
    <property type="evidence" value="ECO:0007669"/>
    <property type="project" value="TreeGrafter"/>
</dbReference>
<dbReference type="GO" id="GO:0005615">
    <property type="term" value="C:extracellular space"/>
    <property type="evidence" value="ECO:0007669"/>
    <property type="project" value="TreeGrafter"/>
</dbReference>
<evidence type="ECO:0000313" key="9">
    <source>
        <dbReference type="RefSeq" id="XP_020864756.1"/>
    </source>
</evidence>
<dbReference type="AlphaFoldDB" id="A0A6P5M976"/>
<feature type="signal peptide" evidence="7">
    <location>
        <begin position="1"/>
        <end position="19"/>
    </location>
</feature>
<reference evidence="9" key="1">
    <citation type="submission" date="2025-08" db="UniProtKB">
        <authorList>
            <consortium name="RefSeq"/>
        </authorList>
    </citation>
    <scope>IDENTIFICATION</scope>
    <source>
        <tissue evidence="9">Spleen</tissue>
    </source>
</reference>
<keyword evidence="8" id="KW-1185">Reference proteome</keyword>
<keyword evidence="5" id="KW-1015">Disulfide bond</keyword>
<protein>
    <submittedName>
        <fullName evidence="9">Insulin-like 3 isoform X2</fullName>
    </submittedName>
</protein>
<dbReference type="InterPro" id="IPR043387">
    <property type="entry name" value="INSL3/INSL4"/>
</dbReference>
<dbReference type="SUPFAM" id="SSF56994">
    <property type="entry name" value="Insulin-like"/>
    <property type="match status" value="1"/>
</dbReference>
<evidence type="ECO:0000256" key="2">
    <source>
        <dbReference type="ARBA" id="ARBA00022525"/>
    </source>
</evidence>
<feature type="compositionally biased region" description="Polar residues" evidence="6">
    <location>
        <begin position="49"/>
        <end position="70"/>
    </location>
</feature>
<evidence type="ECO:0000256" key="3">
    <source>
        <dbReference type="ARBA" id="ARBA00022685"/>
    </source>
</evidence>
<dbReference type="GeneID" id="110223513"/>
<dbReference type="PANTHER" id="PTHR10423">
    <property type="entry name" value="INSULIN-LIKE 3"/>
    <property type="match status" value="1"/>
</dbReference>
<organism evidence="8 9">
    <name type="scientific">Phascolarctos cinereus</name>
    <name type="common">Koala</name>
    <dbReference type="NCBI Taxonomy" id="38626"/>
    <lineage>
        <taxon>Eukaryota</taxon>
        <taxon>Metazoa</taxon>
        <taxon>Chordata</taxon>
        <taxon>Craniata</taxon>
        <taxon>Vertebrata</taxon>
        <taxon>Euteleostomi</taxon>
        <taxon>Mammalia</taxon>
        <taxon>Metatheria</taxon>
        <taxon>Diprotodontia</taxon>
        <taxon>Phascolarctidae</taxon>
        <taxon>Phascolarctos</taxon>
    </lineage>
</organism>
<proteinExistence type="predicted"/>
<evidence type="ECO:0000256" key="4">
    <source>
        <dbReference type="ARBA" id="ARBA00022729"/>
    </source>
</evidence>
<evidence type="ECO:0000313" key="8">
    <source>
        <dbReference type="Proteomes" id="UP000515140"/>
    </source>
</evidence>
<keyword evidence="3" id="KW-0165">Cleavage on pair of basic residues</keyword>
<evidence type="ECO:0000256" key="1">
    <source>
        <dbReference type="ARBA" id="ARBA00004613"/>
    </source>
</evidence>
<feature type="region of interest" description="Disordered" evidence="6">
    <location>
        <begin position="46"/>
        <end position="123"/>
    </location>
</feature>
<dbReference type="Proteomes" id="UP000515140">
    <property type="component" value="Unplaced"/>
</dbReference>
<feature type="chain" id="PRO_5028154835" evidence="7">
    <location>
        <begin position="20"/>
        <end position="123"/>
    </location>
</feature>
<keyword evidence="4 7" id="KW-0732">Signal</keyword>
<feature type="compositionally biased region" description="Polar residues" evidence="6">
    <location>
        <begin position="106"/>
        <end position="123"/>
    </location>
</feature>
<evidence type="ECO:0000256" key="6">
    <source>
        <dbReference type="SAM" id="MobiDB-lite"/>
    </source>
</evidence>
<comment type="subcellular location">
    <subcellularLocation>
        <location evidence="1">Secreted</location>
    </subcellularLocation>
</comment>
<keyword evidence="2" id="KW-0964">Secreted</keyword>
<evidence type="ECO:0000256" key="7">
    <source>
        <dbReference type="SAM" id="SignalP"/>
    </source>
</evidence>
<dbReference type="CTD" id="3640"/>
<gene>
    <name evidence="9" type="primary">INSL3</name>
</gene>
<dbReference type="PANTHER" id="PTHR10423:SF3">
    <property type="entry name" value="INSULIN-LIKE 3"/>
    <property type="match status" value="1"/>
</dbReference>